<evidence type="ECO:0000256" key="1">
    <source>
        <dbReference type="SAM" id="MobiDB-lite"/>
    </source>
</evidence>
<dbReference type="AlphaFoldDB" id="A0A2S3HXL6"/>
<dbReference type="Proteomes" id="UP000243499">
    <property type="component" value="Chromosome 5"/>
</dbReference>
<proteinExistence type="predicted"/>
<feature type="compositionally biased region" description="Low complexity" evidence="1">
    <location>
        <begin position="18"/>
        <end position="29"/>
    </location>
</feature>
<protein>
    <submittedName>
        <fullName evidence="2">Uncharacterized protein</fullName>
    </submittedName>
</protein>
<reference evidence="2" key="1">
    <citation type="submission" date="2018-04" db="EMBL/GenBank/DDBJ databases">
        <title>WGS assembly of Panicum hallii.</title>
        <authorList>
            <person name="Lovell J."/>
            <person name="Jenkins J."/>
            <person name="Lowry D."/>
            <person name="Mamidi S."/>
            <person name="Sreedasyam A."/>
            <person name="Weng X."/>
            <person name="Barry K."/>
            <person name="Bonette J."/>
            <person name="Campitelli B."/>
            <person name="Daum C."/>
            <person name="Gordon S."/>
            <person name="Gould B."/>
            <person name="Lipzen A."/>
            <person name="Macqueen A."/>
            <person name="Palacio-Mejia J."/>
            <person name="Plott C."/>
            <person name="Shakirov E."/>
            <person name="Shu S."/>
            <person name="Yoshinaga Y."/>
            <person name="Zane M."/>
            <person name="Rokhsar D."/>
            <person name="Grimwood J."/>
            <person name="Schmutz J."/>
            <person name="Juenger T."/>
        </authorList>
    </citation>
    <scope>NUCLEOTIDE SEQUENCE [LARGE SCALE GENOMIC DNA]</scope>
    <source>
        <strain evidence="2">FIL2</strain>
    </source>
</reference>
<dbReference type="EMBL" id="CM008050">
    <property type="protein sequence ID" value="PAN32152.1"/>
    <property type="molecule type" value="Genomic_DNA"/>
</dbReference>
<evidence type="ECO:0000313" key="2">
    <source>
        <dbReference type="EMBL" id="PAN32152.1"/>
    </source>
</evidence>
<feature type="compositionally biased region" description="Basic and acidic residues" evidence="1">
    <location>
        <begin position="58"/>
        <end position="68"/>
    </location>
</feature>
<organism evidence="2">
    <name type="scientific">Panicum hallii</name>
    <dbReference type="NCBI Taxonomy" id="206008"/>
    <lineage>
        <taxon>Eukaryota</taxon>
        <taxon>Viridiplantae</taxon>
        <taxon>Streptophyta</taxon>
        <taxon>Embryophyta</taxon>
        <taxon>Tracheophyta</taxon>
        <taxon>Spermatophyta</taxon>
        <taxon>Magnoliopsida</taxon>
        <taxon>Liliopsida</taxon>
        <taxon>Poales</taxon>
        <taxon>Poaceae</taxon>
        <taxon>PACMAD clade</taxon>
        <taxon>Panicoideae</taxon>
        <taxon>Panicodae</taxon>
        <taxon>Paniceae</taxon>
        <taxon>Panicinae</taxon>
        <taxon>Panicum</taxon>
        <taxon>Panicum sect. Panicum</taxon>
    </lineage>
</organism>
<name>A0A2S3HXL6_9POAL</name>
<sequence>MKKHPLRSTAGQVRRSRPAAARPTAVASAHQPTPSPARLFPVTGRRTRATDGRAGGSVDRRRPFASSKRLERSIGPVCRWRGHILVATRG</sequence>
<accession>A0A2S3HXL6</accession>
<dbReference type="Gramene" id="PAN32152">
    <property type="protein sequence ID" value="PAN32152"/>
    <property type="gene ID" value="PAHAL_5G467600"/>
</dbReference>
<gene>
    <name evidence="2" type="ORF">PAHAL_5G467600</name>
</gene>
<feature type="region of interest" description="Disordered" evidence="1">
    <location>
        <begin position="1"/>
        <end position="68"/>
    </location>
</feature>